<keyword evidence="5" id="KW-0289">Folate biosynthesis</keyword>
<sequence>MQVWINGELGRDTVSVFDHGLTVGDGVFDTVKLVRGEPFALTRHLKRLAFSARGLGLPEPDEEFVRAGVAEVLAAAEPWELGRLRISYTGGPGPLGSDRGPDGTTTIVIAGEQKPFPETAAVQVVPWPRNERGPLTGLKTTSYADNVMALAYAKERGAHEAIFGNLAGNLCEGTGSNVFLVLDGRLVTPTLDGGCLAGVTRALVLEWIGAEEADVPLEALRDAEEAFLTSTTRDVQPISLVDGKELPVGPLTRKAQEIFALRSAERADP</sequence>
<evidence type="ECO:0000256" key="11">
    <source>
        <dbReference type="RuleBase" id="RU004516"/>
    </source>
</evidence>
<comment type="catalytic activity">
    <reaction evidence="9">
        <text>4-amino-4-deoxychorismate = 4-aminobenzoate + pyruvate + H(+)</text>
        <dbReference type="Rhea" id="RHEA:16201"/>
        <dbReference type="ChEBI" id="CHEBI:15361"/>
        <dbReference type="ChEBI" id="CHEBI:15378"/>
        <dbReference type="ChEBI" id="CHEBI:17836"/>
        <dbReference type="ChEBI" id="CHEBI:58406"/>
        <dbReference type="EC" id="4.1.3.38"/>
    </reaction>
</comment>
<dbReference type="CDD" id="cd01559">
    <property type="entry name" value="ADCL_like"/>
    <property type="match status" value="1"/>
</dbReference>
<dbReference type="InterPro" id="IPR043132">
    <property type="entry name" value="BCAT-like_C"/>
</dbReference>
<organism evidence="12 13">
    <name type="scientific">Actinocorallia aurantiaca</name>
    <dbReference type="NCBI Taxonomy" id="46204"/>
    <lineage>
        <taxon>Bacteria</taxon>
        <taxon>Bacillati</taxon>
        <taxon>Actinomycetota</taxon>
        <taxon>Actinomycetes</taxon>
        <taxon>Streptosporangiales</taxon>
        <taxon>Thermomonosporaceae</taxon>
        <taxon>Actinocorallia</taxon>
    </lineage>
</organism>
<dbReference type="InterPro" id="IPR017824">
    <property type="entry name" value="Aminodeoxychorismate_lyase_IV"/>
</dbReference>
<evidence type="ECO:0000256" key="1">
    <source>
        <dbReference type="ARBA" id="ARBA00001933"/>
    </source>
</evidence>
<keyword evidence="4 11" id="KW-0663">Pyridoxal phosphate</keyword>
<reference evidence="12 13" key="1">
    <citation type="journal article" date="2019" name="Int. J. Syst. Evol. Microbiol.">
        <title>The Global Catalogue of Microorganisms (GCM) 10K type strain sequencing project: providing services to taxonomists for standard genome sequencing and annotation.</title>
        <authorList>
            <consortium name="The Broad Institute Genomics Platform"/>
            <consortium name="The Broad Institute Genome Sequencing Center for Infectious Disease"/>
            <person name="Wu L."/>
            <person name="Ma J."/>
        </authorList>
    </citation>
    <scope>NUCLEOTIDE SEQUENCE [LARGE SCALE GENOMIC DNA]</scope>
    <source>
        <strain evidence="12 13">JCM 8201</strain>
    </source>
</reference>
<dbReference type="Gene3D" id="3.20.10.10">
    <property type="entry name" value="D-amino Acid Aminotransferase, subunit A, domain 2"/>
    <property type="match status" value="1"/>
</dbReference>
<dbReference type="RefSeq" id="WP_344451013.1">
    <property type="nucleotide sequence ID" value="NZ_BAAATZ010000012.1"/>
</dbReference>
<dbReference type="PANTHER" id="PTHR42743:SF11">
    <property type="entry name" value="AMINODEOXYCHORISMATE LYASE"/>
    <property type="match status" value="1"/>
</dbReference>
<keyword evidence="6 12" id="KW-0456">Lyase</keyword>
<dbReference type="InterPro" id="IPR036038">
    <property type="entry name" value="Aminotransferase-like"/>
</dbReference>
<dbReference type="EMBL" id="BAAATZ010000012">
    <property type="protein sequence ID" value="GAA2726750.1"/>
    <property type="molecule type" value="Genomic_DNA"/>
</dbReference>
<dbReference type="Pfam" id="PF01063">
    <property type="entry name" value="Aminotran_4"/>
    <property type="match status" value="1"/>
</dbReference>
<proteinExistence type="inferred from homology"/>
<comment type="pathway">
    <text evidence="7">Cofactor biosynthesis; tetrahydrofolate biosynthesis; 4-aminobenzoate from chorismate: step 2/2.</text>
</comment>
<dbReference type="InterPro" id="IPR043131">
    <property type="entry name" value="BCAT-like_N"/>
</dbReference>
<evidence type="ECO:0000256" key="2">
    <source>
        <dbReference type="ARBA" id="ARBA00009320"/>
    </source>
</evidence>
<dbReference type="InterPro" id="IPR001544">
    <property type="entry name" value="Aminotrans_IV"/>
</dbReference>
<dbReference type="EC" id="4.1.3.38" evidence="8"/>
<evidence type="ECO:0000256" key="9">
    <source>
        <dbReference type="ARBA" id="ARBA00049529"/>
    </source>
</evidence>
<dbReference type="PROSITE" id="PS00770">
    <property type="entry name" value="AA_TRANSFER_CLASS_4"/>
    <property type="match status" value="1"/>
</dbReference>
<dbReference type="Gene3D" id="3.30.470.10">
    <property type="match status" value="1"/>
</dbReference>
<dbReference type="Proteomes" id="UP001501842">
    <property type="component" value="Unassembled WGS sequence"/>
</dbReference>
<comment type="similarity">
    <text evidence="2 10">Belongs to the class-IV pyridoxal-phosphate-dependent aminotransferase family.</text>
</comment>
<evidence type="ECO:0000256" key="5">
    <source>
        <dbReference type="ARBA" id="ARBA00022909"/>
    </source>
</evidence>
<keyword evidence="13" id="KW-1185">Reference proteome</keyword>
<comment type="caution">
    <text evidence="12">The sequence shown here is derived from an EMBL/GenBank/DDBJ whole genome shotgun (WGS) entry which is preliminary data.</text>
</comment>
<dbReference type="PANTHER" id="PTHR42743">
    <property type="entry name" value="AMINO-ACID AMINOTRANSFERASE"/>
    <property type="match status" value="1"/>
</dbReference>
<evidence type="ECO:0000256" key="6">
    <source>
        <dbReference type="ARBA" id="ARBA00023239"/>
    </source>
</evidence>
<accession>A0ABN3UAH6</accession>
<evidence type="ECO:0000256" key="7">
    <source>
        <dbReference type="ARBA" id="ARBA00035633"/>
    </source>
</evidence>
<evidence type="ECO:0000313" key="12">
    <source>
        <dbReference type="EMBL" id="GAA2726750.1"/>
    </source>
</evidence>
<dbReference type="GO" id="GO:0016829">
    <property type="term" value="F:lyase activity"/>
    <property type="evidence" value="ECO:0007669"/>
    <property type="project" value="UniProtKB-KW"/>
</dbReference>
<evidence type="ECO:0000313" key="13">
    <source>
        <dbReference type="Proteomes" id="UP001501842"/>
    </source>
</evidence>
<evidence type="ECO:0000256" key="3">
    <source>
        <dbReference type="ARBA" id="ARBA00011738"/>
    </source>
</evidence>
<name>A0ABN3UAH6_9ACTN</name>
<dbReference type="InterPro" id="IPR050571">
    <property type="entry name" value="Class-IV_PLP-Dep_Aminotrnsfr"/>
</dbReference>
<dbReference type="InterPro" id="IPR018300">
    <property type="entry name" value="Aminotrans_IV_CS"/>
</dbReference>
<evidence type="ECO:0000256" key="4">
    <source>
        <dbReference type="ARBA" id="ARBA00022898"/>
    </source>
</evidence>
<protein>
    <recommendedName>
        <fullName evidence="8">aminodeoxychorismate lyase</fullName>
        <ecNumber evidence="8">4.1.3.38</ecNumber>
    </recommendedName>
</protein>
<dbReference type="SUPFAM" id="SSF56752">
    <property type="entry name" value="D-aminoacid aminotransferase-like PLP-dependent enzymes"/>
    <property type="match status" value="1"/>
</dbReference>
<evidence type="ECO:0000256" key="10">
    <source>
        <dbReference type="RuleBase" id="RU004106"/>
    </source>
</evidence>
<evidence type="ECO:0000256" key="8">
    <source>
        <dbReference type="ARBA" id="ARBA00035676"/>
    </source>
</evidence>
<comment type="subunit">
    <text evidence="3">Homodimer.</text>
</comment>
<comment type="cofactor">
    <cofactor evidence="1 11">
        <name>pyridoxal 5'-phosphate</name>
        <dbReference type="ChEBI" id="CHEBI:597326"/>
    </cofactor>
</comment>
<gene>
    <name evidence="12" type="ORF">GCM10010439_30300</name>
</gene>